<dbReference type="Gene3D" id="2.60.40.1260">
    <property type="entry name" value="Lamin Tail domain"/>
    <property type="match status" value="1"/>
</dbReference>
<evidence type="ECO:0000256" key="2">
    <source>
        <dbReference type="SAM" id="SignalP"/>
    </source>
</evidence>
<keyword evidence="5" id="KW-1185">Reference proteome</keyword>
<feature type="domain" description="LTD" evidence="3">
    <location>
        <begin position="12"/>
        <end position="158"/>
    </location>
</feature>
<keyword evidence="2" id="KW-0732">Signal</keyword>
<sequence>MKPLYLTLAAIAAAAVTAHAQADVQITEIMYTGLFGEFVEITNGGNASQNMTGWKFSDNARGLSLASVATATDISGIGGGTLAAGDSAIITEVSSTIFIQAWYTEASTALPSGFTGIPANRIVQNNAVNLGRTDEVNIYANGAIDGVNDFVDRVTYTDQGGASADKGPRSEDVSAVPSSNNTAATFSGWQLSSVGTGAAWKAGVQGSINGRPIPGPVGSPGVWPNL</sequence>
<dbReference type="PROSITE" id="PS51841">
    <property type="entry name" value="LTD"/>
    <property type="match status" value="1"/>
</dbReference>
<dbReference type="RefSeq" id="WP_386820473.1">
    <property type="nucleotide sequence ID" value="NZ_JBHUIT010000021.1"/>
</dbReference>
<comment type="caution">
    <text evidence="4">The sequence shown here is derived from an EMBL/GenBank/DDBJ whole genome shotgun (WGS) entry which is preliminary data.</text>
</comment>
<feature type="signal peptide" evidence="2">
    <location>
        <begin position="1"/>
        <end position="20"/>
    </location>
</feature>
<name>A0ABW5D8T5_9BACT</name>
<evidence type="ECO:0000256" key="1">
    <source>
        <dbReference type="SAM" id="MobiDB-lite"/>
    </source>
</evidence>
<accession>A0ABW5D8T5</accession>
<feature type="region of interest" description="Disordered" evidence="1">
    <location>
        <begin position="159"/>
        <end position="179"/>
    </location>
</feature>
<evidence type="ECO:0000313" key="4">
    <source>
        <dbReference type="EMBL" id="MFD2257186.1"/>
    </source>
</evidence>
<gene>
    <name evidence="4" type="ORF">ACFSSA_10905</name>
</gene>
<dbReference type="Pfam" id="PF00932">
    <property type="entry name" value="LTD"/>
    <property type="match status" value="1"/>
</dbReference>
<dbReference type="InterPro" id="IPR036415">
    <property type="entry name" value="Lamin_tail_dom_sf"/>
</dbReference>
<dbReference type="Proteomes" id="UP001597375">
    <property type="component" value="Unassembled WGS sequence"/>
</dbReference>
<protein>
    <submittedName>
        <fullName evidence="4">Lamin tail domain-containing protein</fullName>
    </submittedName>
</protein>
<feature type="chain" id="PRO_5046676325" evidence="2">
    <location>
        <begin position="21"/>
        <end position="226"/>
    </location>
</feature>
<reference evidence="5" key="1">
    <citation type="journal article" date="2019" name="Int. J. Syst. Evol. Microbiol.">
        <title>The Global Catalogue of Microorganisms (GCM) 10K type strain sequencing project: providing services to taxonomists for standard genome sequencing and annotation.</title>
        <authorList>
            <consortium name="The Broad Institute Genomics Platform"/>
            <consortium name="The Broad Institute Genome Sequencing Center for Infectious Disease"/>
            <person name="Wu L."/>
            <person name="Ma J."/>
        </authorList>
    </citation>
    <scope>NUCLEOTIDE SEQUENCE [LARGE SCALE GENOMIC DNA]</scope>
    <source>
        <strain evidence="5">CGMCC 4.7106</strain>
    </source>
</reference>
<organism evidence="4 5">
    <name type="scientific">Luteolibacter algae</name>
    <dbReference type="NCBI Taxonomy" id="454151"/>
    <lineage>
        <taxon>Bacteria</taxon>
        <taxon>Pseudomonadati</taxon>
        <taxon>Verrucomicrobiota</taxon>
        <taxon>Verrucomicrobiia</taxon>
        <taxon>Verrucomicrobiales</taxon>
        <taxon>Verrucomicrobiaceae</taxon>
        <taxon>Luteolibacter</taxon>
    </lineage>
</organism>
<dbReference type="InterPro" id="IPR001322">
    <property type="entry name" value="Lamin_tail_dom"/>
</dbReference>
<proteinExistence type="predicted"/>
<dbReference type="SUPFAM" id="SSF74853">
    <property type="entry name" value="Lamin A/C globular tail domain"/>
    <property type="match status" value="1"/>
</dbReference>
<dbReference type="EMBL" id="JBHUIT010000021">
    <property type="protein sequence ID" value="MFD2257186.1"/>
    <property type="molecule type" value="Genomic_DNA"/>
</dbReference>
<evidence type="ECO:0000259" key="3">
    <source>
        <dbReference type="PROSITE" id="PS51841"/>
    </source>
</evidence>
<evidence type="ECO:0000313" key="5">
    <source>
        <dbReference type="Proteomes" id="UP001597375"/>
    </source>
</evidence>